<dbReference type="EMBL" id="JAUDCK010000018">
    <property type="protein sequence ID" value="MDM8195942.1"/>
    <property type="molecule type" value="Genomic_DNA"/>
</dbReference>
<dbReference type="InterPro" id="IPR025942">
    <property type="entry name" value="SpoVIF"/>
</dbReference>
<dbReference type="RefSeq" id="WP_289527690.1">
    <property type="nucleotide sequence ID" value="NZ_JAUDCK010000018.1"/>
</dbReference>
<evidence type="ECO:0000313" key="1">
    <source>
        <dbReference type="EMBL" id="MDM8195942.1"/>
    </source>
</evidence>
<organism evidence="1 2">
    <name type="scientific">Massilimicrobiota timonensis</name>
    <dbReference type="NCBI Taxonomy" id="1776392"/>
    <lineage>
        <taxon>Bacteria</taxon>
        <taxon>Bacillati</taxon>
        <taxon>Bacillota</taxon>
        <taxon>Erysipelotrichia</taxon>
        <taxon>Erysipelotrichales</taxon>
        <taxon>Erysipelotrichaceae</taxon>
        <taxon>Massilimicrobiota</taxon>
    </lineage>
</organism>
<accession>A0ABT7UKD1</accession>
<reference evidence="2" key="1">
    <citation type="submission" date="2023-06" db="EMBL/GenBank/DDBJ databases">
        <title>Identification and characterization of horizontal gene transfer across gut microbiota members of farm animals based on homology search.</title>
        <authorList>
            <person name="Zeman M."/>
            <person name="Kubasova T."/>
            <person name="Jahodarova E."/>
            <person name="Nykrynova M."/>
            <person name="Rychlik I."/>
        </authorList>
    </citation>
    <scope>NUCLEOTIDE SEQUENCE [LARGE SCALE GENOMIC DNA]</scope>
    <source>
        <strain evidence="2">ET341</strain>
    </source>
</reference>
<proteinExistence type="predicted"/>
<protein>
    <submittedName>
        <fullName evidence="1">Stage VI sporulation protein F</fullName>
    </submittedName>
</protein>
<name>A0ABT7UKD1_9FIRM</name>
<gene>
    <name evidence="1" type="ORF">QUV98_06410</name>
</gene>
<evidence type="ECO:0000313" key="2">
    <source>
        <dbReference type="Proteomes" id="UP001529275"/>
    </source>
</evidence>
<dbReference type="Pfam" id="PF14069">
    <property type="entry name" value="SpoVIF"/>
    <property type="match status" value="1"/>
</dbReference>
<keyword evidence="2" id="KW-1185">Reference proteome</keyword>
<sequence>MDKQDKLLDKVSQKTNVSKADILSLANDLQTKDLKDEKNIREFVNKISRLTNRQVKPEQMDKIIHIIQNNQVPSDIDKLVK</sequence>
<comment type="caution">
    <text evidence="1">The sequence shown here is derived from an EMBL/GenBank/DDBJ whole genome shotgun (WGS) entry which is preliminary data.</text>
</comment>
<dbReference type="Proteomes" id="UP001529275">
    <property type="component" value="Unassembled WGS sequence"/>
</dbReference>